<dbReference type="InParanoid" id="D6RQW4"/>
<keyword evidence="4" id="KW-1185">Reference proteome</keyword>
<protein>
    <submittedName>
        <fullName evidence="3">Uncharacterized protein</fullName>
    </submittedName>
</protein>
<feature type="region of interest" description="Disordered" evidence="2">
    <location>
        <begin position="100"/>
        <end position="150"/>
    </location>
</feature>
<dbReference type="AlphaFoldDB" id="D6RQW4"/>
<dbReference type="HOGENOM" id="CLU_103828_0_0_1"/>
<evidence type="ECO:0000313" key="4">
    <source>
        <dbReference type="Proteomes" id="UP000001861"/>
    </source>
</evidence>
<gene>
    <name evidence="3" type="ORF">CC1G_15480</name>
</gene>
<evidence type="ECO:0000313" key="3">
    <source>
        <dbReference type="EMBL" id="EFI26709.1"/>
    </source>
</evidence>
<proteinExistence type="predicted"/>
<dbReference type="KEGG" id="cci:CC1G_15480"/>
<dbReference type="EMBL" id="AACS02000012">
    <property type="protein sequence ID" value="EFI26709.1"/>
    <property type="molecule type" value="Genomic_DNA"/>
</dbReference>
<accession>D6RQW4</accession>
<evidence type="ECO:0000256" key="1">
    <source>
        <dbReference type="SAM" id="Coils"/>
    </source>
</evidence>
<feature type="coiled-coil region" evidence="1">
    <location>
        <begin position="44"/>
        <end position="99"/>
    </location>
</feature>
<sequence length="150" mass="17179">MGELDLSYGKAFEFFTKLLKDPVVRDQLRGEYSRDPDPHGELSPVKIQARLNEVQQELKQAREEIERRDANLKRLIGDLQETKEKLQESRRELAHYTRRHVEVAPAGSSNPAAERSSRPFYVGSKRSLAIYRKRDSVPSPSGMASRGNEK</sequence>
<organism evidence="3 4">
    <name type="scientific">Coprinopsis cinerea (strain Okayama-7 / 130 / ATCC MYA-4618 / FGSC 9003)</name>
    <name type="common">Inky cap fungus</name>
    <name type="synonym">Hormographiella aspergillata</name>
    <dbReference type="NCBI Taxonomy" id="240176"/>
    <lineage>
        <taxon>Eukaryota</taxon>
        <taxon>Fungi</taxon>
        <taxon>Dikarya</taxon>
        <taxon>Basidiomycota</taxon>
        <taxon>Agaricomycotina</taxon>
        <taxon>Agaricomycetes</taxon>
        <taxon>Agaricomycetidae</taxon>
        <taxon>Agaricales</taxon>
        <taxon>Agaricineae</taxon>
        <taxon>Psathyrellaceae</taxon>
        <taxon>Coprinopsis</taxon>
    </lineage>
</organism>
<dbReference type="Proteomes" id="UP000001861">
    <property type="component" value="Unassembled WGS sequence"/>
</dbReference>
<comment type="caution">
    <text evidence="3">The sequence shown here is derived from an EMBL/GenBank/DDBJ whole genome shotgun (WGS) entry which is preliminary data.</text>
</comment>
<dbReference type="RefSeq" id="XP_002910203.1">
    <property type="nucleotide sequence ID" value="XM_002910157.1"/>
</dbReference>
<dbReference type="VEuPathDB" id="FungiDB:CC1G_15480"/>
<keyword evidence="1" id="KW-0175">Coiled coil</keyword>
<reference evidence="3 4" key="1">
    <citation type="journal article" date="2010" name="Proc. Natl. Acad. Sci. U.S.A.">
        <title>Insights into evolution of multicellular fungi from the assembled chromosomes of the mushroom Coprinopsis cinerea (Coprinus cinereus).</title>
        <authorList>
            <person name="Stajich J.E."/>
            <person name="Wilke S.K."/>
            <person name="Ahren D."/>
            <person name="Au C.H."/>
            <person name="Birren B.W."/>
            <person name="Borodovsky M."/>
            <person name="Burns C."/>
            <person name="Canback B."/>
            <person name="Casselton L.A."/>
            <person name="Cheng C.K."/>
            <person name="Deng J."/>
            <person name="Dietrich F.S."/>
            <person name="Fargo D.C."/>
            <person name="Farman M.L."/>
            <person name="Gathman A.C."/>
            <person name="Goldberg J."/>
            <person name="Guigo R."/>
            <person name="Hoegger P.J."/>
            <person name="Hooker J.B."/>
            <person name="Huggins A."/>
            <person name="James T.Y."/>
            <person name="Kamada T."/>
            <person name="Kilaru S."/>
            <person name="Kodira C."/>
            <person name="Kues U."/>
            <person name="Kupfer D."/>
            <person name="Kwan H.S."/>
            <person name="Lomsadze A."/>
            <person name="Li W."/>
            <person name="Lilly W.W."/>
            <person name="Ma L.J."/>
            <person name="Mackey A.J."/>
            <person name="Manning G."/>
            <person name="Martin F."/>
            <person name="Muraguchi H."/>
            <person name="Natvig D.O."/>
            <person name="Palmerini H."/>
            <person name="Ramesh M.A."/>
            <person name="Rehmeyer C.J."/>
            <person name="Roe B.A."/>
            <person name="Shenoy N."/>
            <person name="Stanke M."/>
            <person name="Ter-Hovhannisyan V."/>
            <person name="Tunlid A."/>
            <person name="Velagapudi R."/>
            <person name="Vision T.J."/>
            <person name="Zeng Q."/>
            <person name="Zolan M.E."/>
            <person name="Pukkila P.J."/>
        </authorList>
    </citation>
    <scope>NUCLEOTIDE SEQUENCE [LARGE SCALE GENOMIC DNA]</scope>
    <source>
        <strain evidence="4">Okayama-7 / 130 / ATCC MYA-4618 / FGSC 9003</strain>
    </source>
</reference>
<name>D6RQW4_COPC7</name>
<evidence type="ECO:0000256" key="2">
    <source>
        <dbReference type="SAM" id="MobiDB-lite"/>
    </source>
</evidence>
<dbReference type="GeneID" id="9380206"/>